<protein>
    <recommendedName>
        <fullName evidence="9">Na(+)/H(+) antiporter NhaA</fullName>
    </recommendedName>
    <alternativeName>
        <fullName evidence="9">Sodium/proton antiporter NhaA</fullName>
    </alternativeName>
</protein>
<dbReference type="EMBL" id="MIJF01000029">
    <property type="protein sequence ID" value="OEF99205.1"/>
    <property type="molecule type" value="Genomic_DNA"/>
</dbReference>
<dbReference type="RefSeq" id="WP_069656929.1">
    <property type="nucleotide sequence ID" value="NZ_MIJF01000029.1"/>
</dbReference>
<keyword evidence="6 9" id="KW-0915">Sodium</keyword>
<evidence type="ECO:0000256" key="4">
    <source>
        <dbReference type="ARBA" id="ARBA00022692"/>
    </source>
</evidence>
<dbReference type="InterPro" id="IPR023171">
    <property type="entry name" value="Na/H_antiporter_dom_sf"/>
</dbReference>
<keyword evidence="9" id="KW-0813">Transport</keyword>
<dbReference type="GO" id="GO:0006885">
    <property type="term" value="P:regulation of pH"/>
    <property type="evidence" value="ECO:0007669"/>
    <property type="project" value="InterPro"/>
</dbReference>
<evidence type="ECO:0000256" key="8">
    <source>
        <dbReference type="ARBA" id="ARBA00023201"/>
    </source>
</evidence>
<comment type="subcellular location">
    <subcellularLocation>
        <location evidence="1">Cell inner membrane</location>
        <topology evidence="1">Multi-pass membrane protein</topology>
    </subcellularLocation>
    <subcellularLocation>
        <location evidence="9">Cell membrane</location>
        <topology evidence="9">Multi-pass membrane protein</topology>
    </subcellularLocation>
</comment>
<proteinExistence type="inferred from homology"/>
<evidence type="ECO:0000256" key="7">
    <source>
        <dbReference type="ARBA" id="ARBA00023136"/>
    </source>
</evidence>
<dbReference type="STRING" id="337097.BHF71_09660"/>
<dbReference type="Proteomes" id="UP000243739">
    <property type="component" value="Unassembled WGS sequence"/>
</dbReference>
<feature type="transmembrane region" description="Helical" evidence="9">
    <location>
        <begin position="143"/>
        <end position="165"/>
    </location>
</feature>
<evidence type="ECO:0000256" key="9">
    <source>
        <dbReference type="HAMAP-Rule" id="MF_01844"/>
    </source>
</evidence>
<evidence type="ECO:0000256" key="3">
    <source>
        <dbReference type="ARBA" id="ARBA00022475"/>
    </source>
</evidence>
<comment type="function">
    <text evidence="9">Na(+)/H(+) antiporter that extrudes sodium in exchange for external protons.</text>
</comment>
<dbReference type="GO" id="GO:0005886">
    <property type="term" value="C:plasma membrane"/>
    <property type="evidence" value="ECO:0007669"/>
    <property type="project" value="UniProtKB-SubCell"/>
</dbReference>
<dbReference type="Pfam" id="PF06965">
    <property type="entry name" value="Na_H_antiport_1"/>
    <property type="match status" value="1"/>
</dbReference>
<dbReference type="AlphaFoldDB" id="A0A1D2YU83"/>
<accession>A0A1D2YU83</accession>
<dbReference type="HAMAP" id="MF_01844">
    <property type="entry name" value="NhaA"/>
    <property type="match status" value="1"/>
</dbReference>
<dbReference type="PANTHER" id="PTHR30341:SF0">
    <property type="entry name" value="NA(+)_H(+) ANTIPORTER NHAA"/>
    <property type="match status" value="1"/>
</dbReference>
<feature type="transmembrane region" description="Helical" evidence="9">
    <location>
        <begin position="202"/>
        <end position="228"/>
    </location>
</feature>
<evidence type="ECO:0000256" key="1">
    <source>
        <dbReference type="ARBA" id="ARBA00004429"/>
    </source>
</evidence>
<comment type="catalytic activity">
    <reaction evidence="9">
        <text>Na(+)(in) + 2 H(+)(out) = Na(+)(out) + 2 H(+)(in)</text>
        <dbReference type="Rhea" id="RHEA:29251"/>
        <dbReference type="ChEBI" id="CHEBI:15378"/>
        <dbReference type="ChEBI" id="CHEBI:29101"/>
    </reaction>
</comment>
<feature type="transmembrane region" description="Helical" evidence="9">
    <location>
        <begin position="358"/>
        <end position="376"/>
    </location>
</feature>
<comment type="similarity">
    <text evidence="9">Belongs to the NhaA Na(+)/H(+) (TC 2.A.33) antiporter family.</text>
</comment>
<keyword evidence="11" id="KW-1185">Reference proteome</keyword>
<name>A0A1D2YU83_9BACI</name>
<dbReference type="GO" id="GO:0015385">
    <property type="term" value="F:sodium:proton antiporter activity"/>
    <property type="evidence" value="ECO:0007669"/>
    <property type="project" value="TreeGrafter"/>
</dbReference>
<dbReference type="Gene3D" id="1.20.1530.10">
    <property type="entry name" value="Na+/H+ antiporter like domain"/>
    <property type="match status" value="1"/>
</dbReference>
<evidence type="ECO:0000313" key="11">
    <source>
        <dbReference type="Proteomes" id="UP000243739"/>
    </source>
</evidence>
<dbReference type="PANTHER" id="PTHR30341">
    <property type="entry name" value="SODIUM ION/PROTON ANTIPORTER NHAA-RELATED"/>
    <property type="match status" value="1"/>
</dbReference>
<keyword evidence="2 9" id="KW-0050">Antiport</keyword>
<feature type="transmembrane region" description="Helical" evidence="9">
    <location>
        <begin position="48"/>
        <end position="72"/>
    </location>
</feature>
<keyword evidence="4 9" id="KW-0812">Transmembrane</keyword>
<feature type="transmembrane region" description="Helical" evidence="9">
    <location>
        <begin position="171"/>
        <end position="190"/>
    </location>
</feature>
<feature type="transmembrane region" description="Helical" evidence="9">
    <location>
        <begin position="7"/>
        <end position="28"/>
    </location>
</feature>
<keyword evidence="8 9" id="KW-0739">Sodium transport</keyword>
<reference evidence="10 11" key="1">
    <citation type="submission" date="2016-09" db="EMBL/GenBank/DDBJ databases">
        <title>Draft genome sequence for the type strain of Vulcanibacillus modesticaldus BR, a strictly anaerobic, moderately thermophilic, and nitrate-reducing bacterium from deep sea-hydrothermal vents of the Mid-Atlantic Ridge.</title>
        <authorList>
            <person name="Abin C.A."/>
            <person name="Hollibaugh J.T."/>
        </authorList>
    </citation>
    <scope>NUCLEOTIDE SEQUENCE [LARGE SCALE GENOMIC DNA]</scope>
    <source>
        <strain evidence="10 11">BR</strain>
    </source>
</reference>
<evidence type="ECO:0000313" key="10">
    <source>
        <dbReference type="EMBL" id="OEF99205.1"/>
    </source>
</evidence>
<keyword evidence="5 9" id="KW-1133">Transmembrane helix</keyword>
<evidence type="ECO:0000256" key="2">
    <source>
        <dbReference type="ARBA" id="ARBA00022449"/>
    </source>
</evidence>
<feature type="transmembrane region" description="Helical" evidence="9">
    <location>
        <begin position="84"/>
        <end position="104"/>
    </location>
</feature>
<keyword evidence="9" id="KW-0406">Ion transport</keyword>
<sequence>MSKTVHLLREFSLPLIFGVLVAIFWVNIDPNSYYSVIHHKWFGNVDLHFIANDIIMVFFFGIAAVEITQSVLPGGDLNPIKKAINPLFGTLGGVLGPISVFFLLNYLVGDPSYSNGWGIPTATDIALAWLIARFIFGKNHPAVSFLLLLAIVDDAIGLGIIAIFYPDPTHPVNPVWLLITLSGMLFAFILRKMGAKNYWPYIILGGGLSWIGLYKAYIHPALALVFIIPFLPHAKREREHIFEENLDDHSPLAQFEHEWKAFVDFGLFVFGLTNAGVEFSAINSVTWIVFLSLLLGKSMGITLFSWFGVKAGFPLPQGMEYKHIILVGIIAGLGLTVALFVAGAAYTDPLIQGSAKMGALFSAFVTLIAFIVAKIFKIKKIN</sequence>
<dbReference type="OrthoDB" id="9808135at2"/>
<feature type="transmembrane region" description="Helical" evidence="9">
    <location>
        <begin position="116"/>
        <end position="136"/>
    </location>
</feature>
<evidence type="ECO:0000256" key="5">
    <source>
        <dbReference type="ARBA" id="ARBA00022989"/>
    </source>
</evidence>
<dbReference type="InterPro" id="IPR004670">
    <property type="entry name" value="NhaA"/>
</dbReference>
<keyword evidence="3 9" id="KW-1003">Cell membrane</keyword>
<feature type="transmembrane region" description="Helical" evidence="9">
    <location>
        <begin position="287"/>
        <end position="309"/>
    </location>
</feature>
<organism evidence="10 11">
    <name type="scientific">Vulcanibacillus modesticaldus</name>
    <dbReference type="NCBI Taxonomy" id="337097"/>
    <lineage>
        <taxon>Bacteria</taxon>
        <taxon>Bacillati</taxon>
        <taxon>Bacillota</taxon>
        <taxon>Bacilli</taxon>
        <taxon>Bacillales</taxon>
        <taxon>Bacillaceae</taxon>
        <taxon>Vulcanibacillus</taxon>
    </lineage>
</organism>
<feature type="transmembrane region" description="Helical" evidence="9">
    <location>
        <begin position="321"/>
        <end position="346"/>
    </location>
</feature>
<keyword evidence="7 9" id="KW-0472">Membrane</keyword>
<gene>
    <name evidence="9" type="primary">nhaA</name>
    <name evidence="10" type="ORF">BHF71_09660</name>
</gene>
<comment type="caution">
    <text evidence="10">The sequence shown here is derived from an EMBL/GenBank/DDBJ whole genome shotgun (WGS) entry which is preliminary data.</text>
</comment>
<evidence type="ECO:0000256" key="6">
    <source>
        <dbReference type="ARBA" id="ARBA00023053"/>
    </source>
</evidence>